<dbReference type="RefSeq" id="WP_011242041.1">
    <property type="nucleotide sequence ID" value="NZ_JABXIY010000023.1"/>
</dbReference>
<dbReference type="AlphaFoldDB" id="A0A850LH09"/>
<sequence length="413" mass="44606">MEGRDIIVVGAGIIGISTALRLQSCGFKVQVLDRAGVAGEASAASAGAFAFADVVPLATPGIMKKAPKWLLDPLGPLSVPPAYALKIAPWMLRFWRASWRDRFAAALDAQARLNGFAKEALERQIAEVDGEPFMQRDGQLQLYEGAREFHASLEGWEHRRRRGVMFVHLHSPEAIAEIQPGLAPRFTHAGYTPDWLNTVDPRRWAEHLAHRFQQRGGVIGSADVRSIERHGAGAKLKTAAGDILASRVVVAAGAWSHHLARTLGDRFPLETERGYNTTLPAGAFNLRTHLTFSGHGFVVSRINGGVRVGGAVELGGLDLPPNFKRADILLQKAARFLPGLTTQGGQRWMGFRPSMPDSLPVIGASARLPNVVYAFGHGHLGLTQSAATAELVADLVSDRVPALPMAPYAPSRF</sequence>
<dbReference type="OMA" id="ATPWMGF"/>
<dbReference type="GO" id="GO:0005737">
    <property type="term" value="C:cytoplasm"/>
    <property type="evidence" value="ECO:0007669"/>
    <property type="project" value="TreeGrafter"/>
</dbReference>
<dbReference type="PANTHER" id="PTHR13847">
    <property type="entry name" value="SARCOSINE DEHYDROGENASE-RELATED"/>
    <property type="match status" value="1"/>
</dbReference>
<gene>
    <name evidence="3" type="ORF">HW564_08880</name>
</gene>
<dbReference type="EMBL" id="JABXIY010000023">
    <property type="protein sequence ID" value="NVK97027.1"/>
    <property type="molecule type" value="Genomic_DNA"/>
</dbReference>
<dbReference type="InterPro" id="IPR006076">
    <property type="entry name" value="FAD-dep_OxRdtase"/>
</dbReference>
<comment type="caution">
    <text evidence="3">The sequence shown here is derived from an EMBL/GenBank/DDBJ whole genome shotgun (WGS) entry which is preliminary data.</text>
</comment>
<feature type="domain" description="FAD dependent oxidoreductase" evidence="2">
    <location>
        <begin position="5"/>
        <end position="395"/>
    </location>
</feature>
<dbReference type="Pfam" id="PF01266">
    <property type="entry name" value="DAO"/>
    <property type="match status" value="1"/>
</dbReference>
<dbReference type="GO" id="GO:0016491">
    <property type="term" value="F:oxidoreductase activity"/>
    <property type="evidence" value="ECO:0007669"/>
    <property type="project" value="UniProtKB-KW"/>
</dbReference>
<evidence type="ECO:0000313" key="4">
    <source>
        <dbReference type="Proteomes" id="UP000565723"/>
    </source>
</evidence>
<dbReference type="InterPro" id="IPR036188">
    <property type="entry name" value="FAD/NAD-bd_sf"/>
</dbReference>
<evidence type="ECO:0000313" key="3">
    <source>
        <dbReference type="EMBL" id="NVK97027.1"/>
    </source>
</evidence>
<dbReference type="PANTHER" id="PTHR13847:SF289">
    <property type="entry name" value="GLYCINE OXIDASE"/>
    <property type="match status" value="1"/>
</dbReference>
<reference evidence="3 4" key="1">
    <citation type="journal article" date="2020" name="Proc. Natl. Acad. Sci. U.S.A.">
        <title>Ecological drivers of bacterial community assembly in synthetic phycospheres.</title>
        <authorList>
            <person name="Fu H."/>
            <person name="Uchimiya M."/>
            <person name="Gore J."/>
            <person name="Moran M.A."/>
        </authorList>
    </citation>
    <scope>NUCLEOTIDE SEQUENCE [LARGE SCALE GENOMIC DNA]</scope>
    <source>
        <strain evidence="3">HF-Din03</strain>
    </source>
</reference>
<dbReference type="Gene3D" id="3.50.50.60">
    <property type="entry name" value="FAD/NAD(P)-binding domain"/>
    <property type="match status" value="2"/>
</dbReference>
<accession>A0A850LH09</accession>
<keyword evidence="1" id="KW-0560">Oxidoreductase</keyword>
<dbReference type="SMR" id="A0A850LH09"/>
<evidence type="ECO:0000256" key="1">
    <source>
        <dbReference type="ARBA" id="ARBA00023002"/>
    </source>
</evidence>
<proteinExistence type="predicted"/>
<evidence type="ECO:0000259" key="2">
    <source>
        <dbReference type="Pfam" id="PF01266"/>
    </source>
</evidence>
<name>A0A850LH09_9RHOB</name>
<protein>
    <submittedName>
        <fullName evidence="3">FAD-binding oxidoreductase</fullName>
    </submittedName>
</protein>
<dbReference type="SUPFAM" id="SSF51905">
    <property type="entry name" value="FAD/NAD(P)-binding domain"/>
    <property type="match status" value="1"/>
</dbReference>
<dbReference type="Gene3D" id="3.30.9.10">
    <property type="entry name" value="D-Amino Acid Oxidase, subunit A, domain 2"/>
    <property type="match status" value="1"/>
</dbReference>
<organism evidence="3 4">
    <name type="scientific">Ruegeria pomeroyi</name>
    <dbReference type="NCBI Taxonomy" id="89184"/>
    <lineage>
        <taxon>Bacteria</taxon>
        <taxon>Pseudomonadati</taxon>
        <taxon>Pseudomonadota</taxon>
        <taxon>Alphaproteobacteria</taxon>
        <taxon>Rhodobacterales</taxon>
        <taxon>Roseobacteraceae</taxon>
        <taxon>Ruegeria</taxon>
    </lineage>
</organism>
<dbReference type="Proteomes" id="UP000565723">
    <property type="component" value="Unassembled WGS sequence"/>
</dbReference>
<dbReference type="SUPFAM" id="SSF54373">
    <property type="entry name" value="FAD-linked reductases, C-terminal domain"/>
    <property type="match status" value="1"/>
</dbReference>